<accession>A0A8H6TES8</accession>
<feature type="domain" description="Polyketide synthase-like phosphopantetheine-binding" evidence="3">
    <location>
        <begin position="579"/>
        <end position="653"/>
    </location>
</feature>
<dbReference type="InterPro" id="IPR020845">
    <property type="entry name" value="AMP-binding_CS"/>
</dbReference>
<protein>
    <submittedName>
        <fullName evidence="4">Aminoadipate reductase</fullName>
    </submittedName>
</protein>
<proteinExistence type="predicted"/>
<evidence type="ECO:0000259" key="3">
    <source>
        <dbReference type="SMART" id="SM00823"/>
    </source>
</evidence>
<dbReference type="PROSITE" id="PS00455">
    <property type="entry name" value="AMP_BINDING"/>
    <property type="match status" value="1"/>
</dbReference>
<dbReference type="SMART" id="SM00823">
    <property type="entry name" value="PKS_PP"/>
    <property type="match status" value="1"/>
</dbReference>
<dbReference type="Pfam" id="PF00501">
    <property type="entry name" value="AMP-binding"/>
    <property type="match status" value="1"/>
</dbReference>
<dbReference type="InterPro" id="IPR051414">
    <property type="entry name" value="Adenylate-forming_Reductase"/>
</dbReference>
<dbReference type="PANTHER" id="PTHR43439">
    <property type="entry name" value="PHENYLACETATE-COENZYME A LIGASE"/>
    <property type="match status" value="1"/>
</dbReference>
<dbReference type="SUPFAM" id="SSF56801">
    <property type="entry name" value="Acetyl-CoA synthetase-like"/>
    <property type="match status" value="1"/>
</dbReference>
<dbReference type="InterPro" id="IPR013120">
    <property type="entry name" value="FAR_NAD-bd"/>
</dbReference>
<reference evidence="4" key="1">
    <citation type="submission" date="2020-05" db="EMBL/GenBank/DDBJ databases">
        <title>Mycena genomes resolve the evolution of fungal bioluminescence.</title>
        <authorList>
            <person name="Tsai I.J."/>
        </authorList>
    </citation>
    <scope>NUCLEOTIDE SEQUENCE</scope>
    <source>
        <strain evidence="4">171206Taipei</strain>
    </source>
</reference>
<dbReference type="AlphaFoldDB" id="A0A8H6TES8"/>
<evidence type="ECO:0000256" key="2">
    <source>
        <dbReference type="ARBA" id="ARBA00022553"/>
    </source>
</evidence>
<sequence>MEFVAPPLDGSLNVIEAVDFHIQQRNLTPIFSFSDESDIVNITHWEFARATHRVAHLLRPTRDGPEGEVVAILALVDTLLYQTLFAGCSKAGFIPFPISPRNSPAALIHLLTATKTSRIYTTHASLGPLIAAIKVHYACTEILIEEMPTLGQVYPFLGRETAESPFVPYPSPQAVAPLDSVTSYLHSSGSTGLPKPIPLTHRSIQLIASLDLFPDLVSLQSTPRLRLAAGGLPSFHATGVVMQFIGPLYHGLTACIAAPSSLSNPLLYAIPAFPTPQSALQVTRATKAAGILTIPVFLAAWAKSEQAVQYLSTLRVTMYTGGPLSKDIGDKLVKGGVRIAAMYGSTEIGIVNTLFPRDVSPSEWAWMQFSKRITPRWSSVGDGTAELQCLTVPTHLPNITNLSALKLEGYATEDLFMQHPAKPHLYRIVGRLDDVIIMANGEKTVPGPMEDVISGSPYISSALMFGREQNQVGVLVEPSPLAIDPTTNDLRMDFPDLVWAQVQAANEIAPAFAKVYPEMILIVKEGRQVVRTMKGTVVRKATIALYEPEIRALYDAIETNKTTEIQIEPPISWAIDDLERWLLHQACHISSQGSDSQLDPAVDLFEQGFDSLQATFLRHRIAAVLPPKADLESNFVYANPTIVRLARAIHELQVSGECPATAADPRMTIEAMIARHSQGLNQPIGSAHDSAPSRAVVLLTGSTGGLGSHLLRFLLQHPSVERVYAFNRPGRNGLSISHRQSSAFKEHALDTSILSSPKLTYLEGDSSRADLGLPSAMYSQLVQTVTAIIHNAWTLDFNKTLSSFEPHVRGTRHLIDLGRSCSSPARFLFTSSISSAQNWDKKRGPVPEEIVLDAGIAIGSGYGESKYVSERILAASGLPATSFRIGQICGSLGNGAWARTDWLPAIVKSSMTLGAFPSDPPGHMVVSWVPPEPVAQAIVDAVFVSAPAPAVNLVHPHPVTWDALVGAIANTVALPFIPINDWVARLEQRGADVDTDVLTQLPALKLLWFIQRAMEGDGAFSLSFATARAQILSPGIASVSSLNACDTSRWLRFWRETGFISF</sequence>
<dbReference type="InterPro" id="IPR020806">
    <property type="entry name" value="PKS_PP-bd"/>
</dbReference>
<comment type="caution">
    <text evidence="4">The sequence shown here is derived from an EMBL/GenBank/DDBJ whole genome shotgun (WGS) entry which is preliminary data.</text>
</comment>
<dbReference type="EMBL" id="JACAZF010000001">
    <property type="protein sequence ID" value="KAF7316041.1"/>
    <property type="molecule type" value="Genomic_DNA"/>
</dbReference>
<dbReference type="InterPro" id="IPR036291">
    <property type="entry name" value="NAD(P)-bd_dom_sf"/>
</dbReference>
<keyword evidence="1" id="KW-0596">Phosphopantetheine</keyword>
<keyword evidence="2" id="KW-0597">Phosphoprotein</keyword>
<name>A0A8H6TES8_9AGAR</name>
<dbReference type="SUPFAM" id="SSF47336">
    <property type="entry name" value="ACP-like"/>
    <property type="match status" value="1"/>
</dbReference>
<dbReference type="Pfam" id="PF07993">
    <property type="entry name" value="NAD_binding_4"/>
    <property type="match status" value="1"/>
</dbReference>
<dbReference type="Gene3D" id="1.10.1200.10">
    <property type="entry name" value="ACP-like"/>
    <property type="match status" value="1"/>
</dbReference>
<dbReference type="PANTHER" id="PTHR43439:SF2">
    <property type="entry name" value="ENZYME, PUTATIVE (JCVI)-RELATED"/>
    <property type="match status" value="1"/>
</dbReference>
<dbReference type="GeneID" id="59340670"/>
<evidence type="ECO:0000313" key="5">
    <source>
        <dbReference type="Proteomes" id="UP000636479"/>
    </source>
</evidence>
<dbReference type="Pfam" id="PF23562">
    <property type="entry name" value="AMP-binding_C_3"/>
    <property type="match status" value="1"/>
</dbReference>
<dbReference type="InterPro" id="IPR042099">
    <property type="entry name" value="ANL_N_sf"/>
</dbReference>
<dbReference type="OrthoDB" id="429813at2759"/>
<dbReference type="InterPro" id="IPR009081">
    <property type="entry name" value="PP-bd_ACP"/>
</dbReference>
<keyword evidence="5" id="KW-1185">Reference proteome</keyword>
<evidence type="ECO:0000256" key="1">
    <source>
        <dbReference type="ARBA" id="ARBA00022450"/>
    </source>
</evidence>
<organism evidence="4 5">
    <name type="scientific">Mycena indigotica</name>
    <dbReference type="NCBI Taxonomy" id="2126181"/>
    <lineage>
        <taxon>Eukaryota</taxon>
        <taxon>Fungi</taxon>
        <taxon>Dikarya</taxon>
        <taxon>Basidiomycota</taxon>
        <taxon>Agaricomycotina</taxon>
        <taxon>Agaricomycetes</taxon>
        <taxon>Agaricomycetidae</taxon>
        <taxon>Agaricales</taxon>
        <taxon>Marasmiineae</taxon>
        <taxon>Mycenaceae</taxon>
        <taxon>Mycena</taxon>
    </lineage>
</organism>
<dbReference type="InterPro" id="IPR000873">
    <property type="entry name" value="AMP-dep_synth/lig_dom"/>
</dbReference>
<dbReference type="RefSeq" id="XP_037226064.1">
    <property type="nucleotide sequence ID" value="XM_037358154.1"/>
</dbReference>
<dbReference type="InterPro" id="IPR036736">
    <property type="entry name" value="ACP-like_sf"/>
</dbReference>
<dbReference type="SUPFAM" id="SSF51735">
    <property type="entry name" value="NAD(P)-binding Rossmann-fold domains"/>
    <property type="match status" value="1"/>
</dbReference>
<dbReference type="GO" id="GO:0031177">
    <property type="term" value="F:phosphopantetheine binding"/>
    <property type="evidence" value="ECO:0007669"/>
    <property type="project" value="InterPro"/>
</dbReference>
<dbReference type="Gene3D" id="3.40.50.12780">
    <property type="entry name" value="N-terminal domain of ligase-like"/>
    <property type="match status" value="1"/>
</dbReference>
<evidence type="ECO:0000313" key="4">
    <source>
        <dbReference type="EMBL" id="KAF7316041.1"/>
    </source>
</evidence>
<dbReference type="Pfam" id="PF00550">
    <property type="entry name" value="PP-binding"/>
    <property type="match status" value="1"/>
</dbReference>
<gene>
    <name evidence="4" type="ORF">MIND_00121800</name>
</gene>
<dbReference type="Proteomes" id="UP000636479">
    <property type="component" value="Unassembled WGS sequence"/>
</dbReference>
<dbReference type="Gene3D" id="3.40.50.720">
    <property type="entry name" value="NAD(P)-binding Rossmann-like Domain"/>
    <property type="match status" value="1"/>
</dbReference>